<dbReference type="KEGG" id="cbr:CBG_10443"/>
<dbReference type="AlphaFoldDB" id="A8XB82"/>
<feature type="signal peptide" evidence="1">
    <location>
        <begin position="1"/>
        <end position="19"/>
    </location>
</feature>
<dbReference type="FunCoup" id="A8XB82">
    <property type="interactions" value="4"/>
</dbReference>
<dbReference type="PANTHER" id="PTHR31897:SF2">
    <property type="entry name" value="DUF19 DOMAIN-CONTAINING PROTEIN"/>
    <property type="match status" value="1"/>
</dbReference>
<dbReference type="EMBL" id="HE600935">
    <property type="protein sequence ID" value="CAP29862.2"/>
    <property type="molecule type" value="Genomic_DNA"/>
</dbReference>
<dbReference type="SMART" id="SM00198">
    <property type="entry name" value="SCP"/>
    <property type="match status" value="1"/>
</dbReference>
<evidence type="ECO:0000313" key="4">
    <source>
        <dbReference type="Proteomes" id="UP000008549"/>
    </source>
</evidence>
<evidence type="ECO:0000313" key="3">
    <source>
        <dbReference type="EMBL" id="CAP29862.2"/>
    </source>
</evidence>
<proteinExistence type="predicted"/>
<dbReference type="Gene3D" id="3.40.33.10">
    <property type="entry name" value="CAP"/>
    <property type="match status" value="1"/>
</dbReference>
<dbReference type="InterPro" id="IPR001283">
    <property type="entry name" value="CRISP-related"/>
</dbReference>
<dbReference type="OMA" id="IANERRC"/>
<dbReference type="eggNOG" id="KOG3017">
    <property type="taxonomic scope" value="Eukaryota"/>
</dbReference>
<sequence length="451" mass="51463">MHRFLILIGFLTIKTRLEAVCPAESSNEKCSKLLSNLTIGSMENLDIEAAEALNKTCFELVDCYAEIDCEQAQKNKTFYQNLCERKELEMFETEACIKTFHSERKGKSFECMKDFEFFSKDESVRREAYTSGKSCFLEVTQNCSDLSINFIGKRFSHLVSIMARKTDEKSCEPIQDKLLSSQCSWELTELYDELTKQQTHALKSQIKGIVMQNLTEMCQDSKTCLSTGCHVTERLTRVSEMCDNLNTPKQKLSNCLKSLVYSTDTLKKYKCTNMSDAKPNWYGSHSIEAYMFLTDKECVKTLIKAECEESIMEGIDEHWTERWDSALEASAQDFADRCPYGDIPRIGVNIYAPRTLETVDKSTEPWEREFRDNLWRSTTMVENIGSSSMRHAIQMVWVETSLIGCEVNICGSPQEGLRTTYVCHCNAAGNHKGFHIYIEGETCSSCSAGFE</sequence>
<feature type="chain" id="PRO_5002729713" evidence="1">
    <location>
        <begin position="20"/>
        <end position="451"/>
    </location>
</feature>
<accession>A8XB82</accession>
<organism evidence="3 4">
    <name type="scientific">Caenorhabditis briggsae</name>
    <dbReference type="NCBI Taxonomy" id="6238"/>
    <lineage>
        <taxon>Eukaryota</taxon>
        <taxon>Metazoa</taxon>
        <taxon>Ecdysozoa</taxon>
        <taxon>Nematoda</taxon>
        <taxon>Chromadorea</taxon>
        <taxon>Rhabditida</taxon>
        <taxon>Rhabditina</taxon>
        <taxon>Rhabditomorpha</taxon>
        <taxon>Rhabditoidea</taxon>
        <taxon>Rhabditidae</taxon>
        <taxon>Peloderinae</taxon>
        <taxon>Caenorhabditis</taxon>
    </lineage>
</organism>
<feature type="domain" description="SCP" evidence="2">
    <location>
        <begin position="309"/>
        <end position="433"/>
    </location>
</feature>
<protein>
    <submittedName>
        <fullName evidence="3">Protein CBG10443</fullName>
    </submittedName>
</protein>
<dbReference type="CDD" id="cd05380">
    <property type="entry name" value="CAP_euk"/>
    <property type="match status" value="1"/>
</dbReference>
<dbReference type="InterPro" id="IPR014044">
    <property type="entry name" value="CAP_dom"/>
</dbReference>
<dbReference type="WormBase" id="CBG10443">
    <property type="protein sequence ID" value="CBP46952"/>
    <property type="gene ID" value="WBGene00031830"/>
</dbReference>
<dbReference type="InterPro" id="IPR035940">
    <property type="entry name" value="CAP_sf"/>
</dbReference>
<gene>
    <name evidence="3 5" type="ORF">CBG10443</name>
    <name evidence="3" type="ORF">CBG_10443</name>
</gene>
<dbReference type="GeneID" id="8577780"/>
<keyword evidence="1" id="KW-0732">Signal</keyword>
<dbReference type="InParanoid" id="A8XB82"/>
<dbReference type="CTD" id="8577780"/>
<dbReference type="RefSeq" id="XP_045094281.1">
    <property type="nucleotide sequence ID" value="XM_045236810.1"/>
</dbReference>
<dbReference type="Proteomes" id="UP000008549">
    <property type="component" value="Unassembled WGS sequence"/>
</dbReference>
<evidence type="ECO:0000313" key="5">
    <source>
        <dbReference type="WormBase" id="CBG10443"/>
    </source>
</evidence>
<evidence type="ECO:0000259" key="2">
    <source>
        <dbReference type="SMART" id="SM00198"/>
    </source>
</evidence>
<reference evidence="3 4" key="1">
    <citation type="journal article" date="2003" name="PLoS Biol.">
        <title>The genome sequence of Caenorhabditis briggsae: a platform for comparative genomics.</title>
        <authorList>
            <person name="Stein L.D."/>
            <person name="Bao Z."/>
            <person name="Blasiar D."/>
            <person name="Blumenthal T."/>
            <person name="Brent M.R."/>
            <person name="Chen N."/>
            <person name="Chinwalla A."/>
            <person name="Clarke L."/>
            <person name="Clee C."/>
            <person name="Coghlan A."/>
            <person name="Coulson A."/>
            <person name="D'Eustachio P."/>
            <person name="Fitch D.H."/>
            <person name="Fulton L.A."/>
            <person name="Fulton R.E."/>
            <person name="Griffiths-Jones S."/>
            <person name="Harris T.W."/>
            <person name="Hillier L.W."/>
            <person name="Kamath R."/>
            <person name="Kuwabara P.E."/>
            <person name="Mardis E.R."/>
            <person name="Marra M.A."/>
            <person name="Miner T.L."/>
            <person name="Minx P."/>
            <person name="Mullikin J.C."/>
            <person name="Plumb R.W."/>
            <person name="Rogers J."/>
            <person name="Schein J.E."/>
            <person name="Sohrmann M."/>
            <person name="Spieth J."/>
            <person name="Stajich J.E."/>
            <person name="Wei C."/>
            <person name="Willey D."/>
            <person name="Wilson R.K."/>
            <person name="Durbin R."/>
            <person name="Waterston R.H."/>
        </authorList>
    </citation>
    <scope>NUCLEOTIDE SEQUENCE [LARGE SCALE GENOMIC DNA]</scope>
    <source>
        <strain evidence="3 4">AF16</strain>
    </source>
</reference>
<name>A8XB82_CAEBR</name>
<reference evidence="3 4" key="2">
    <citation type="journal article" date="2011" name="PLoS Genet.">
        <title>Caenorhabditis briggsae recombinant inbred line genotypes reveal inter-strain incompatibility and the evolution of recombination.</title>
        <authorList>
            <person name="Ross J.A."/>
            <person name="Koboldt D.C."/>
            <person name="Staisch J.E."/>
            <person name="Chamberlin H.M."/>
            <person name="Gupta B.P."/>
            <person name="Miller R.D."/>
            <person name="Baird S.E."/>
            <person name="Haag E.S."/>
        </authorList>
    </citation>
    <scope>NUCLEOTIDE SEQUENCE [LARGE SCALE GENOMIC DNA]</scope>
    <source>
        <strain evidence="3 4">AF16</strain>
    </source>
</reference>
<dbReference type="HOGENOM" id="CLU_607256_0_0_1"/>
<dbReference type="PRINTS" id="PR00837">
    <property type="entry name" value="V5TPXLIKE"/>
</dbReference>
<dbReference type="Pfam" id="PF00188">
    <property type="entry name" value="CAP"/>
    <property type="match status" value="1"/>
</dbReference>
<evidence type="ECO:0000256" key="1">
    <source>
        <dbReference type="SAM" id="SignalP"/>
    </source>
</evidence>
<keyword evidence="4" id="KW-1185">Reference proteome</keyword>
<dbReference type="SUPFAM" id="SSF55797">
    <property type="entry name" value="PR-1-like"/>
    <property type="match status" value="1"/>
</dbReference>
<dbReference type="PANTHER" id="PTHR31897">
    <property type="entry name" value="PROTEIN CBG17011-RELATED"/>
    <property type="match status" value="1"/>
</dbReference>